<comment type="similarity">
    <text evidence="1 4">Belongs to the glycosyl hydrolase 37 family.</text>
</comment>
<dbReference type="PANTHER" id="PTHR23403:SF1">
    <property type="entry name" value="TREHALASE"/>
    <property type="match status" value="1"/>
</dbReference>
<evidence type="ECO:0000256" key="1">
    <source>
        <dbReference type="ARBA" id="ARBA00005615"/>
    </source>
</evidence>
<reference evidence="5 6" key="1">
    <citation type="submission" date="2014-04" db="EMBL/GenBank/DDBJ databases">
        <title>A new species of microsporidia sheds light on the evolution of extreme parasitism.</title>
        <authorList>
            <person name="Haag K.L."/>
            <person name="James T.Y."/>
            <person name="Larsson R."/>
            <person name="Schaer T.M."/>
            <person name="Refardt D."/>
            <person name="Pombert J.-F."/>
            <person name="Ebert D."/>
        </authorList>
    </citation>
    <scope>NUCLEOTIDE SEQUENCE [LARGE SCALE GENOMIC DNA]</scope>
    <source>
        <strain evidence="5 6">UGP3</strain>
        <tissue evidence="5">Spores</tissue>
    </source>
</reference>
<dbReference type="RefSeq" id="XP_013236484.1">
    <property type="nucleotide sequence ID" value="XM_013381030.1"/>
</dbReference>
<evidence type="ECO:0000256" key="3">
    <source>
        <dbReference type="ARBA" id="ARBA00023295"/>
    </source>
</evidence>
<protein>
    <recommendedName>
        <fullName evidence="4">Trehalase</fullName>
        <ecNumber evidence="4">3.2.1.28</ecNumber>
    </recommendedName>
    <alternativeName>
        <fullName evidence="4">Alpha-trehalose glucohydrolase</fullName>
    </alternativeName>
</protein>
<accession>A0A098VLS4</accession>
<dbReference type="InterPro" id="IPR018232">
    <property type="entry name" value="Glyco_hydro_37_CS"/>
</dbReference>
<evidence type="ECO:0000256" key="4">
    <source>
        <dbReference type="RuleBase" id="RU361180"/>
    </source>
</evidence>
<dbReference type="SUPFAM" id="SSF48208">
    <property type="entry name" value="Six-hairpin glycosidases"/>
    <property type="match status" value="1"/>
</dbReference>
<name>A0A098VLS4_9MICR</name>
<dbReference type="EMBL" id="JMKJ01000602">
    <property type="protein sequence ID" value="KGG50057.1"/>
    <property type="molecule type" value="Genomic_DNA"/>
</dbReference>
<sequence length="666" mass="77448">MLDEIQRSGIFLDSKTFVDMPTKRPESQVLAAFHDLPENASLSDLHKFLNENFDPPGSELDYPNPEDWKDNIELFNNIHDPDLLEFSKEIHCKWKNLIRVVNFSRLCEGCVSSHLNLKFPFVVPGGRFREFYYWDTFWILEGLLISEMWQTAKGVLLNFFEIVDQFGYIPNGSRIYYLNRSQPPLLVQMVKLYIEYTSDYSILLSALPFLDREYLFWMNYRVVELEHATSGSFKHRLNVYRVNNTLPRPESLMEDIHLGKNLPADEERIRFYGNLASAAESGWDFSSRWFKFDSLKDKHTHQEYSQMHGSARSYSVPFEDLTSIDIVSLIPLDLNAIMFANEKILATFHTIMTLHFGYAPSAMVDFYTKSAASRYEAMKMFLWSPTLSMWSDYNFVTKKLRNEAIYDFDVQKPHSKPLLSKFYISDFSPIWYFDNCDLEGFERVSITTSSNVNCLDDLKRLNDLVLINLLDHVECSLKQQNGDKNESRLWNYPGGIPISEIVSGQQWDFPNAWAPFQYYLVFALLKKSQSTQDGSLKNRLKHAALEIAQRWIKSTFCGWKRTGHFFEKYNVLYAGMPGEGGEYIVQDGFGWTNAVILMMLKKFGKDLKLPMDCSIRPPIYPYFKSTLKASLVRHSELVRSSSEKCLKDLHSIIQSTAHEKTILNLH</sequence>
<organism evidence="5 6">
    <name type="scientific">Mitosporidium daphniae</name>
    <dbReference type="NCBI Taxonomy" id="1485682"/>
    <lineage>
        <taxon>Eukaryota</taxon>
        <taxon>Fungi</taxon>
        <taxon>Fungi incertae sedis</taxon>
        <taxon>Microsporidia</taxon>
        <taxon>Mitosporidium</taxon>
    </lineage>
</organism>
<evidence type="ECO:0000313" key="6">
    <source>
        <dbReference type="Proteomes" id="UP000029725"/>
    </source>
</evidence>
<dbReference type="Pfam" id="PF01204">
    <property type="entry name" value="Trehalase"/>
    <property type="match status" value="2"/>
</dbReference>
<gene>
    <name evidence="5" type="ORF">DI09_90p100</name>
</gene>
<dbReference type="PROSITE" id="PS00928">
    <property type="entry name" value="TREHALASE_2"/>
    <property type="match status" value="1"/>
</dbReference>
<keyword evidence="6" id="KW-1185">Reference proteome</keyword>
<comment type="catalytic activity">
    <reaction evidence="4">
        <text>alpha,alpha-trehalose + H2O = alpha-D-glucose + beta-D-glucose</text>
        <dbReference type="Rhea" id="RHEA:32675"/>
        <dbReference type="ChEBI" id="CHEBI:15377"/>
        <dbReference type="ChEBI" id="CHEBI:15903"/>
        <dbReference type="ChEBI" id="CHEBI:16551"/>
        <dbReference type="ChEBI" id="CHEBI:17925"/>
        <dbReference type="EC" id="3.2.1.28"/>
    </reaction>
</comment>
<dbReference type="HOGENOM" id="CLU_006451_4_0_1"/>
<dbReference type="OrthoDB" id="3542292at2759"/>
<dbReference type="PANTHER" id="PTHR23403">
    <property type="entry name" value="TREHALASE"/>
    <property type="match status" value="1"/>
</dbReference>
<dbReference type="AlphaFoldDB" id="A0A098VLS4"/>
<keyword evidence="2 4" id="KW-0378">Hydrolase</keyword>
<dbReference type="InterPro" id="IPR012341">
    <property type="entry name" value="6hp_glycosidase-like_sf"/>
</dbReference>
<evidence type="ECO:0000256" key="2">
    <source>
        <dbReference type="ARBA" id="ARBA00022801"/>
    </source>
</evidence>
<keyword evidence="3 4" id="KW-0326">Glycosidase</keyword>
<dbReference type="Gene3D" id="1.50.10.10">
    <property type="match status" value="1"/>
</dbReference>
<proteinExistence type="inferred from homology"/>
<dbReference type="Proteomes" id="UP000029725">
    <property type="component" value="Unassembled WGS sequence"/>
</dbReference>
<comment type="caution">
    <text evidence="5">The sequence shown here is derived from an EMBL/GenBank/DDBJ whole genome shotgun (WGS) entry which is preliminary data.</text>
</comment>
<dbReference type="VEuPathDB" id="MicrosporidiaDB:DI09_90p100"/>
<dbReference type="InterPro" id="IPR008928">
    <property type="entry name" value="6-hairpin_glycosidase_sf"/>
</dbReference>
<dbReference type="InterPro" id="IPR001661">
    <property type="entry name" value="Glyco_hydro_37"/>
</dbReference>
<dbReference type="PRINTS" id="PR00744">
    <property type="entry name" value="GLHYDRLASE37"/>
</dbReference>
<dbReference type="GO" id="GO:0004555">
    <property type="term" value="F:alpha,alpha-trehalase activity"/>
    <property type="evidence" value="ECO:0007669"/>
    <property type="project" value="UniProtKB-EC"/>
</dbReference>
<dbReference type="GO" id="GO:0005993">
    <property type="term" value="P:trehalose catabolic process"/>
    <property type="evidence" value="ECO:0007669"/>
    <property type="project" value="TreeGrafter"/>
</dbReference>
<dbReference type="EC" id="3.2.1.28" evidence="4"/>
<dbReference type="GeneID" id="25261054"/>
<evidence type="ECO:0000313" key="5">
    <source>
        <dbReference type="EMBL" id="KGG50057.1"/>
    </source>
</evidence>